<name>A0A843UEG1_COLES</name>
<comment type="caution">
    <text evidence="1">The sequence shown here is derived from an EMBL/GenBank/DDBJ whole genome shotgun (WGS) entry which is preliminary data.</text>
</comment>
<sequence length="59" mass="6971">MTTVKSRSGDIVLEISDLLMLTEQCWAPDMNQRPSFIDILKRLEKIKDNIPQDHHWHIL</sequence>
<evidence type="ECO:0000313" key="2">
    <source>
        <dbReference type="Proteomes" id="UP000652761"/>
    </source>
</evidence>
<dbReference type="OrthoDB" id="4062651at2759"/>
<dbReference type="AlphaFoldDB" id="A0A843UEG1"/>
<reference evidence="1" key="1">
    <citation type="submission" date="2017-07" db="EMBL/GenBank/DDBJ databases">
        <title>Taro Niue Genome Assembly and Annotation.</title>
        <authorList>
            <person name="Atibalentja N."/>
            <person name="Keating K."/>
            <person name="Fields C.J."/>
        </authorList>
    </citation>
    <scope>NUCLEOTIDE SEQUENCE</scope>
    <source>
        <strain evidence="1">Niue_2</strain>
        <tissue evidence="1">Leaf</tissue>
    </source>
</reference>
<accession>A0A843UEG1</accession>
<dbReference type="Gene3D" id="1.10.510.10">
    <property type="entry name" value="Transferase(Phosphotransferase) domain 1"/>
    <property type="match status" value="1"/>
</dbReference>
<organism evidence="1 2">
    <name type="scientific">Colocasia esculenta</name>
    <name type="common">Wild taro</name>
    <name type="synonym">Arum esculentum</name>
    <dbReference type="NCBI Taxonomy" id="4460"/>
    <lineage>
        <taxon>Eukaryota</taxon>
        <taxon>Viridiplantae</taxon>
        <taxon>Streptophyta</taxon>
        <taxon>Embryophyta</taxon>
        <taxon>Tracheophyta</taxon>
        <taxon>Spermatophyta</taxon>
        <taxon>Magnoliopsida</taxon>
        <taxon>Liliopsida</taxon>
        <taxon>Araceae</taxon>
        <taxon>Aroideae</taxon>
        <taxon>Colocasieae</taxon>
        <taxon>Colocasia</taxon>
    </lineage>
</organism>
<dbReference type="EMBL" id="NMUH01000501">
    <property type="protein sequence ID" value="MQL80310.1"/>
    <property type="molecule type" value="Genomic_DNA"/>
</dbReference>
<proteinExistence type="predicted"/>
<gene>
    <name evidence="1" type="ORF">Taro_012772</name>
</gene>
<dbReference type="Proteomes" id="UP000652761">
    <property type="component" value="Unassembled WGS sequence"/>
</dbReference>
<evidence type="ECO:0000313" key="1">
    <source>
        <dbReference type="EMBL" id="MQL80310.1"/>
    </source>
</evidence>
<dbReference type="SUPFAM" id="SSF56112">
    <property type="entry name" value="Protein kinase-like (PK-like)"/>
    <property type="match status" value="1"/>
</dbReference>
<protein>
    <recommendedName>
        <fullName evidence="3">Serine-threonine/tyrosine-protein kinase catalytic domain-containing protein</fullName>
    </recommendedName>
</protein>
<keyword evidence="2" id="KW-1185">Reference proteome</keyword>
<dbReference type="InterPro" id="IPR011009">
    <property type="entry name" value="Kinase-like_dom_sf"/>
</dbReference>
<evidence type="ECO:0008006" key="3">
    <source>
        <dbReference type="Google" id="ProtNLM"/>
    </source>
</evidence>